<comment type="similarity">
    <text evidence="1">Belongs to the MAM33 family.</text>
</comment>
<reference evidence="3 4" key="1">
    <citation type="journal article" date="2018" name="Sci. Rep.">
        <title>Genomic signatures of local adaptation to the degree of environmental predictability in rotifers.</title>
        <authorList>
            <person name="Franch-Gras L."/>
            <person name="Hahn C."/>
            <person name="Garcia-Roger E.M."/>
            <person name="Carmona M.J."/>
            <person name="Serra M."/>
            <person name="Gomez A."/>
        </authorList>
    </citation>
    <scope>NUCLEOTIDE SEQUENCE [LARGE SCALE GENOMIC DNA]</scope>
    <source>
        <strain evidence="3">HYR1</strain>
    </source>
</reference>
<dbReference type="AlphaFoldDB" id="A0A3M7PL94"/>
<dbReference type="SUPFAM" id="SSF54529">
    <property type="entry name" value="Mitochondrial glycoprotein MAM33-like"/>
    <property type="match status" value="1"/>
</dbReference>
<feature type="region of interest" description="Disordered" evidence="2">
    <location>
        <begin position="70"/>
        <end position="97"/>
    </location>
</feature>
<dbReference type="PANTHER" id="PTHR10826:SF1">
    <property type="entry name" value="COMPLEMENT COMPONENT 1 Q SUBCOMPONENT-BINDING PROTEIN, MITOCHONDRIAL"/>
    <property type="match status" value="1"/>
</dbReference>
<evidence type="ECO:0000313" key="4">
    <source>
        <dbReference type="Proteomes" id="UP000276133"/>
    </source>
</evidence>
<dbReference type="InterPro" id="IPR003428">
    <property type="entry name" value="MAM33"/>
</dbReference>
<feature type="compositionally biased region" description="Polar residues" evidence="2">
    <location>
        <begin position="78"/>
        <end position="96"/>
    </location>
</feature>
<dbReference type="InterPro" id="IPR036561">
    <property type="entry name" value="MAM33_sf"/>
</dbReference>
<protein>
    <submittedName>
        <fullName evidence="3">Complement component 1 Q subcomponent-binding mitochondrial</fullName>
    </submittedName>
</protein>
<accession>A0A3M7PL94</accession>
<dbReference type="PANTHER" id="PTHR10826">
    <property type="entry name" value="COMPLEMENT COMPONENT 1"/>
    <property type="match status" value="1"/>
</dbReference>
<evidence type="ECO:0000256" key="1">
    <source>
        <dbReference type="ARBA" id="ARBA00005457"/>
    </source>
</evidence>
<evidence type="ECO:0000313" key="3">
    <source>
        <dbReference type="EMBL" id="RMZ99490.1"/>
    </source>
</evidence>
<dbReference type="Pfam" id="PF02330">
    <property type="entry name" value="MAM33"/>
    <property type="match status" value="1"/>
</dbReference>
<sequence>MASRFMLKSIRNLTKIQILIPNLNKKVQINQILNLNNKFATRAFSTSCIRNSNVMKDLSNFLNEEIKQEQEAQKEQKGSLSVTGFNTKTDGPNVTLSKKHNDEEITIKFNVNGSLDNAEAGVDQPVENKNQGTELKSRPTFSIEVKRGDQTLAFGCSFLPAEEADKEAAEDFQIDEFAIHNGEWNENVYTADCSVLDENLYDLLLNLLDERGVGEKFANELALFSTTYEHQQYINLLEKLQKFAK</sequence>
<dbReference type="STRING" id="10195.A0A3M7PL94"/>
<evidence type="ECO:0000256" key="2">
    <source>
        <dbReference type="SAM" id="MobiDB-lite"/>
    </source>
</evidence>
<comment type="caution">
    <text evidence="3">The sequence shown here is derived from an EMBL/GenBank/DDBJ whole genome shotgun (WGS) entry which is preliminary data.</text>
</comment>
<dbReference type="EMBL" id="REGN01010203">
    <property type="protein sequence ID" value="RMZ99490.1"/>
    <property type="molecule type" value="Genomic_DNA"/>
</dbReference>
<dbReference type="Proteomes" id="UP000276133">
    <property type="component" value="Unassembled WGS sequence"/>
</dbReference>
<dbReference type="GO" id="GO:0042256">
    <property type="term" value="P:cytosolic ribosome assembly"/>
    <property type="evidence" value="ECO:0007669"/>
    <property type="project" value="TreeGrafter"/>
</dbReference>
<dbReference type="OrthoDB" id="278212at2759"/>
<proteinExistence type="inferred from homology"/>
<organism evidence="3 4">
    <name type="scientific">Brachionus plicatilis</name>
    <name type="common">Marine rotifer</name>
    <name type="synonym">Brachionus muelleri</name>
    <dbReference type="NCBI Taxonomy" id="10195"/>
    <lineage>
        <taxon>Eukaryota</taxon>
        <taxon>Metazoa</taxon>
        <taxon>Spiralia</taxon>
        <taxon>Gnathifera</taxon>
        <taxon>Rotifera</taxon>
        <taxon>Eurotatoria</taxon>
        <taxon>Monogononta</taxon>
        <taxon>Pseudotrocha</taxon>
        <taxon>Ploima</taxon>
        <taxon>Brachionidae</taxon>
        <taxon>Brachionus</taxon>
    </lineage>
</organism>
<name>A0A3M7PL94_BRAPC</name>
<dbReference type="Gene3D" id="3.10.280.10">
    <property type="entry name" value="Mitochondrial glycoprotein"/>
    <property type="match status" value="1"/>
</dbReference>
<gene>
    <name evidence="3" type="ORF">BpHYR1_045418</name>
</gene>
<dbReference type="GO" id="GO:0005759">
    <property type="term" value="C:mitochondrial matrix"/>
    <property type="evidence" value="ECO:0007669"/>
    <property type="project" value="InterPro"/>
</dbReference>
<keyword evidence="4" id="KW-1185">Reference proteome</keyword>